<feature type="domain" description="C2H2-type" evidence="13">
    <location>
        <begin position="517"/>
        <end position="547"/>
    </location>
</feature>
<feature type="compositionally biased region" description="Low complexity" evidence="12">
    <location>
        <begin position="16"/>
        <end position="26"/>
    </location>
</feature>
<dbReference type="GO" id="GO:0007224">
    <property type="term" value="P:smoothened signaling pathway"/>
    <property type="evidence" value="ECO:0007669"/>
    <property type="project" value="TreeGrafter"/>
</dbReference>
<dbReference type="Pfam" id="PF00096">
    <property type="entry name" value="zf-C2H2"/>
    <property type="match status" value="3"/>
</dbReference>
<evidence type="ECO:0000256" key="10">
    <source>
        <dbReference type="ARBA" id="ARBA00023242"/>
    </source>
</evidence>
<feature type="domain" description="C2H2-type" evidence="13">
    <location>
        <begin position="456"/>
        <end position="485"/>
    </location>
</feature>
<dbReference type="InterPro" id="IPR013087">
    <property type="entry name" value="Znf_C2H2_type"/>
</dbReference>
<evidence type="ECO:0000256" key="4">
    <source>
        <dbReference type="ARBA" id="ARBA00022737"/>
    </source>
</evidence>
<dbReference type="FunFam" id="3.30.160.60:FF:000048">
    <property type="entry name" value="GLI family zinc finger 3"/>
    <property type="match status" value="1"/>
</dbReference>
<accession>A0A672L4G4</accession>
<evidence type="ECO:0000313" key="14">
    <source>
        <dbReference type="Ensembl" id="ENSSGRP00000018324.1"/>
    </source>
</evidence>
<gene>
    <name evidence="14" type="primary">LOC107596061</name>
</gene>
<feature type="compositionally biased region" description="Basic and acidic residues" evidence="12">
    <location>
        <begin position="567"/>
        <end position="582"/>
    </location>
</feature>
<evidence type="ECO:0000256" key="1">
    <source>
        <dbReference type="ARBA" id="ARBA00004123"/>
    </source>
</evidence>
<feature type="compositionally biased region" description="Basic and acidic residues" evidence="12">
    <location>
        <begin position="542"/>
        <end position="558"/>
    </location>
</feature>
<dbReference type="InterPro" id="IPR036236">
    <property type="entry name" value="Znf_C2H2_sf"/>
</dbReference>
<organism evidence="14 15">
    <name type="scientific">Sinocyclocheilus grahami</name>
    <name type="common">Dianchi golden-line fish</name>
    <name type="synonym">Barbus grahami</name>
    <dbReference type="NCBI Taxonomy" id="75366"/>
    <lineage>
        <taxon>Eukaryota</taxon>
        <taxon>Metazoa</taxon>
        <taxon>Chordata</taxon>
        <taxon>Craniata</taxon>
        <taxon>Vertebrata</taxon>
        <taxon>Euteleostomi</taxon>
        <taxon>Actinopterygii</taxon>
        <taxon>Neopterygii</taxon>
        <taxon>Teleostei</taxon>
        <taxon>Ostariophysi</taxon>
        <taxon>Cypriniformes</taxon>
        <taxon>Cyprinidae</taxon>
        <taxon>Cyprininae</taxon>
        <taxon>Sinocyclocheilus</taxon>
    </lineage>
</organism>
<dbReference type="Proteomes" id="UP000472262">
    <property type="component" value="Unassembled WGS sequence"/>
</dbReference>
<keyword evidence="6" id="KW-0862">Zinc</keyword>
<reference evidence="14" key="1">
    <citation type="submission" date="2025-08" db="UniProtKB">
        <authorList>
            <consortium name="Ensembl"/>
        </authorList>
    </citation>
    <scope>IDENTIFICATION</scope>
</reference>
<dbReference type="PANTHER" id="PTHR45718:SF6">
    <property type="entry name" value="ZINC FINGER PROTEIN GLI2"/>
    <property type="match status" value="1"/>
</dbReference>
<evidence type="ECO:0000256" key="7">
    <source>
        <dbReference type="ARBA" id="ARBA00023015"/>
    </source>
</evidence>
<evidence type="ECO:0000256" key="12">
    <source>
        <dbReference type="SAM" id="MobiDB-lite"/>
    </source>
</evidence>
<name>A0A672L4G4_SINGR</name>
<keyword evidence="3" id="KW-0479">Metal-binding</keyword>
<dbReference type="PROSITE" id="PS00028">
    <property type="entry name" value="ZINC_FINGER_C2H2_1"/>
    <property type="match status" value="4"/>
</dbReference>
<feature type="region of interest" description="Disordered" evidence="12">
    <location>
        <begin position="530"/>
        <end position="593"/>
    </location>
</feature>
<dbReference type="SUPFAM" id="SSF57667">
    <property type="entry name" value="beta-beta-alpha zinc fingers"/>
    <property type="match status" value="3"/>
</dbReference>
<feature type="compositionally biased region" description="Polar residues" evidence="12">
    <location>
        <begin position="330"/>
        <end position="346"/>
    </location>
</feature>
<feature type="region of interest" description="Disordered" evidence="12">
    <location>
        <begin position="1"/>
        <end position="43"/>
    </location>
</feature>
<dbReference type="GO" id="GO:0008270">
    <property type="term" value="F:zinc ion binding"/>
    <property type="evidence" value="ECO:0007669"/>
    <property type="project" value="UniProtKB-KW"/>
</dbReference>
<evidence type="ECO:0000256" key="2">
    <source>
        <dbReference type="ARBA" id="ARBA00010831"/>
    </source>
</evidence>
<dbReference type="Gene3D" id="3.30.160.60">
    <property type="entry name" value="Classic Zinc Finger"/>
    <property type="match status" value="5"/>
</dbReference>
<keyword evidence="8" id="KW-0238">DNA-binding</keyword>
<dbReference type="FunFam" id="3.30.160.60:FF:000019">
    <property type="entry name" value="GLI family zinc finger 3"/>
    <property type="match status" value="1"/>
</dbReference>
<dbReference type="SMART" id="SM00355">
    <property type="entry name" value="ZnF_C2H2"/>
    <property type="match status" value="5"/>
</dbReference>
<comment type="similarity">
    <text evidence="2">Belongs to the GLI C2H2-type zinc-finger protein family.</text>
</comment>
<dbReference type="InterPro" id="IPR056436">
    <property type="entry name" value="Znf-C2H2_ZIC1-5/GLI1-3-like"/>
</dbReference>
<evidence type="ECO:0000256" key="5">
    <source>
        <dbReference type="ARBA" id="ARBA00022771"/>
    </source>
</evidence>
<keyword evidence="5 11" id="KW-0863">Zinc-finger</keyword>
<dbReference type="FunFam" id="3.30.160.60:FF:000031">
    <property type="entry name" value="GLI family zinc finger 3"/>
    <property type="match status" value="1"/>
</dbReference>
<dbReference type="InterPro" id="IPR043359">
    <property type="entry name" value="GLI-like"/>
</dbReference>
<evidence type="ECO:0000256" key="3">
    <source>
        <dbReference type="ARBA" id="ARBA00022723"/>
    </source>
</evidence>
<dbReference type="GO" id="GO:0005634">
    <property type="term" value="C:nucleus"/>
    <property type="evidence" value="ECO:0007669"/>
    <property type="project" value="UniProtKB-SubCell"/>
</dbReference>
<dbReference type="PANTHER" id="PTHR45718">
    <property type="entry name" value="TRANSCRIPTIONAL ACTIVATOR CUBITUS INTERRUPTUS"/>
    <property type="match status" value="1"/>
</dbReference>
<feature type="region of interest" description="Disordered" evidence="12">
    <location>
        <begin position="609"/>
        <end position="643"/>
    </location>
</feature>
<evidence type="ECO:0000259" key="13">
    <source>
        <dbReference type="PROSITE" id="PS50157"/>
    </source>
</evidence>
<feature type="region of interest" description="Disordered" evidence="12">
    <location>
        <begin position="323"/>
        <end position="346"/>
    </location>
</feature>
<dbReference type="Pfam" id="PF23561">
    <property type="entry name" value="zf-C2H2_15"/>
    <property type="match status" value="1"/>
</dbReference>
<dbReference type="PROSITE" id="PS50157">
    <property type="entry name" value="ZINC_FINGER_C2H2_2"/>
    <property type="match status" value="5"/>
</dbReference>
<keyword evidence="4" id="KW-0677">Repeat</keyword>
<protein>
    <submittedName>
        <fullName evidence="14">Zinc finger protein GLI2-like</fullName>
    </submittedName>
</protein>
<dbReference type="GO" id="GO:0000981">
    <property type="term" value="F:DNA-binding transcription factor activity, RNA polymerase II-specific"/>
    <property type="evidence" value="ECO:0007669"/>
    <property type="project" value="TreeGrafter"/>
</dbReference>
<keyword evidence="9" id="KW-0804">Transcription</keyword>
<proteinExistence type="inferred from homology"/>
<evidence type="ECO:0000256" key="8">
    <source>
        <dbReference type="ARBA" id="ARBA00023125"/>
    </source>
</evidence>
<evidence type="ECO:0000256" key="9">
    <source>
        <dbReference type="ARBA" id="ARBA00023163"/>
    </source>
</evidence>
<keyword evidence="7" id="KW-0805">Transcription regulation</keyword>
<evidence type="ECO:0000313" key="15">
    <source>
        <dbReference type="Proteomes" id="UP000472262"/>
    </source>
</evidence>
<keyword evidence="15" id="KW-1185">Reference proteome</keyword>
<sequence length="681" mass="74298">METTSPTTTEKKECKGSGLDGSSFSDLPKKPSPTTASRAPHLFSTFHTPIPIDMRHHEGRYHYEPHPLHHMHGPHGLAGSPIISDISLIRLSPHAGATGESPFNPPHPYVNPHMEHYLRSVHSSPTLSMISAARGLSPPDVTHEHLKERSLFGLPPPPPGANPSEYYHLITSHRSPYGDLLMQTGAAAAHLPDYMSPVDMSRFPSPRLTPRLSRKRALSISPVSDASIDLQTMIRTSPNSLVAYINNSRSSSAASSSYGHLSVGAISPSFTFPHPITPVAYHQLLSQQRGLNAFGHTPPLLHPSPSLNTRQTLMAAAALTNNNSADTNTESSQNAGGDPAVSSTVNPMIFKRSKVKTEADGPHPISPGCQLREELDKDECKQEPEAVYETNCHWEGCSKEFDTQDQLVHHINNDHIHGEKKEFVCRWKECSREQKPFKAQYMLVVHMRRHTGEKPHKCTFEGCSKAYSRLENLKTHLRSHTGEKPYVCEHEGCNKAFSNASDRAKHQNRTHSNEKPYVCKIPGCTKRYTDPSSLRKHVKTVHGPDAHVTKKQRGDAPPKPHPPKGNGENEAHAKHARGRTDGSGEANSTIRGVEDCQHVKSIKTENTVMYQSSPGGQSSCSSEPSPLGSATNNDSGVEMAMHSGGSLGDLSALDDMPVVDSTGSPGTSAGVLLQKHCSTPF</sequence>
<dbReference type="GO" id="GO:0000978">
    <property type="term" value="F:RNA polymerase II cis-regulatory region sequence-specific DNA binding"/>
    <property type="evidence" value="ECO:0007669"/>
    <property type="project" value="TreeGrafter"/>
</dbReference>
<dbReference type="FunFam" id="3.30.160.60:FF:000036">
    <property type="entry name" value="GLI family zinc finger 3"/>
    <property type="match status" value="1"/>
</dbReference>
<feature type="compositionally biased region" description="Low complexity" evidence="12">
    <location>
        <begin position="612"/>
        <end position="629"/>
    </location>
</feature>
<evidence type="ECO:0000256" key="11">
    <source>
        <dbReference type="PROSITE-ProRule" id="PRU00042"/>
    </source>
</evidence>
<evidence type="ECO:0000256" key="6">
    <source>
        <dbReference type="ARBA" id="ARBA00022833"/>
    </source>
</evidence>
<dbReference type="Ensembl" id="ENSSGRT00000019799.1">
    <property type="protein sequence ID" value="ENSSGRP00000018324.1"/>
    <property type="gene ID" value="ENSSGRG00000010894.1"/>
</dbReference>
<keyword evidence="10" id="KW-0539">Nucleus</keyword>
<feature type="domain" description="C2H2-type" evidence="13">
    <location>
        <begin position="428"/>
        <end position="455"/>
    </location>
</feature>
<feature type="domain" description="C2H2-type" evidence="13">
    <location>
        <begin position="486"/>
        <end position="516"/>
    </location>
</feature>
<comment type="subcellular location">
    <subcellularLocation>
        <location evidence="1">Nucleus</location>
    </subcellularLocation>
</comment>
<dbReference type="AlphaFoldDB" id="A0A672L4G4"/>
<reference evidence="14" key="2">
    <citation type="submission" date="2025-09" db="UniProtKB">
        <authorList>
            <consortium name="Ensembl"/>
        </authorList>
    </citation>
    <scope>IDENTIFICATION</scope>
</reference>
<feature type="domain" description="C2H2-type" evidence="13">
    <location>
        <begin position="390"/>
        <end position="422"/>
    </location>
</feature>
<dbReference type="FunFam" id="3.30.160.60:FF:000068">
    <property type="entry name" value="GLI family zinc finger 3"/>
    <property type="match status" value="1"/>
</dbReference>